<dbReference type="AlphaFoldDB" id="A0A835GBF3"/>
<organism evidence="2 3">
    <name type="scientific">Spodoptera exigua</name>
    <name type="common">Beet armyworm</name>
    <name type="synonym">Noctua fulgens</name>
    <dbReference type="NCBI Taxonomy" id="7107"/>
    <lineage>
        <taxon>Eukaryota</taxon>
        <taxon>Metazoa</taxon>
        <taxon>Ecdysozoa</taxon>
        <taxon>Arthropoda</taxon>
        <taxon>Hexapoda</taxon>
        <taxon>Insecta</taxon>
        <taxon>Pterygota</taxon>
        <taxon>Neoptera</taxon>
        <taxon>Endopterygota</taxon>
        <taxon>Lepidoptera</taxon>
        <taxon>Glossata</taxon>
        <taxon>Ditrysia</taxon>
        <taxon>Noctuoidea</taxon>
        <taxon>Noctuidae</taxon>
        <taxon>Amphipyrinae</taxon>
        <taxon>Spodoptera</taxon>
    </lineage>
</organism>
<keyword evidence="1" id="KW-1133">Transmembrane helix</keyword>
<comment type="caution">
    <text evidence="2">The sequence shown here is derived from an EMBL/GenBank/DDBJ whole genome shotgun (WGS) entry which is preliminary data.</text>
</comment>
<accession>A0A835GBF3</accession>
<sequence length="113" mass="12839">MQKMPRIRKRKTTRAQCSLNQYEDAYKELNAGLLCDKLRKCMIIFIVSLMTPSTVTTALGVVGLTALEYNCARPSNSILSRQSLRYMCAAAALGQPRLHFQIQSQNYLILMKH</sequence>
<protein>
    <submittedName>
        <fullName evidence="2">Uncharacterized protein</fullName>
    </submittedName>
</protein>
<keyword evidence="1" id="KW-0812">Transmembrane</keyword>
<evidence type="ECO:0000313" key="2">
    <source>
        <dbReference type="EMBL" id="KAF9411524.1"/>
    </source>
</evidence>
<gene>
    <name evidence="2" type="ORF">HW555_009716</name>
</gene>
<evidence type="ECO:0000313" key="3">
    <source>
        <dbReference type="Proteomes" id="UP000648187"/>
    </source>
</evidence>
<reference evidence="2" key="1">
    <citation type="submission" date="2020-08" db="EMBL/GenBank/DDBJ databases">
        <title>Spodoptera exigua strain:BAW_Kor-Di-RS1 Genome sequencing and assembly.</title>
        <authorList>
            <person name="Kim J."/>
            <person name="Nam H.Y."/>
            <person name="Kwon M."/>
            <person name="Choi J.H."/>
            <person name="Cho S.R."/>
            <person name="Kim G.-H."/>
        </authorList>
    </citation>
    <scope>NUCLEOTIDE SEQUENCE</scope>
    <source>
        <strain evidence="2">BAW_Kor-Di-RS1</strain>
        <tissue evidence="2">Whole-body</tissue>
    </source>
</reference>
<feature type="transmembrane region" description="Helical" evidence="1">
    <location>
        <begin position="43"/>
        <end position="67"/>
    </location>
</feature>
<dbReference type="EMBL" id="JACKWZ010000222">
    <property type="protein sequence ID" value="KAF9411524.1"/>
    <property type="molecule type" value="Genomic_DNA"/>
</dbReference>
<keyword evidence="3" id="KW-1185">Reference proteome</keyword>
<proteinExistence type="predicted"/>
<dbReference type="Proteomes" id="UP000648187">
    <property type="component" value="Unassembled WGS sequence"/>
</dbReference>
<name>A0A835GBF3_SPOEX</name>
<keyword evidence="1" id="KW-0472">Membrane</keyword>
<evidence type="ECO:0000256" key="1">
    <source>
        <dbReference type="SAM" id="Phobius"/>
    </source>
</evidence>